<dbReference type="EMBL" id="JBHXCV010000001">
    <property type="protein sequence ID" value="MFD6792098.1"/>
    <property type="molecule type" value="Genomic_DNA"/>
</dbReference>
<keyword evidence="3" id="KW-1185">Reference proteome</keyword>
<comment type="caution">
    <text evidence="2">The sequence shown here is derived from an EMBL/GenBank/DDBJ whole genome shotgun (WGS) entry which is preliminary data.</text>
</comment>
<organism evidence="2 3">
    <name type="scientific">Prauserella salsuginis</name>
    <dbReference type="NCBI Taxonomy" id="387889"/>
    <lineage>
        <taxon>Bacteria</taxon>
        <taxon>Bacillati</taxon>
        <taxon>Actinomycetota</taxon>
        <taxon>Actinomycetes</taxon>
        <taxon>Pseudonocardiales</taxon>
        <taxon>Pseudonocardiaceae</taxon>
        <taxon>Prauserella</taxon>
        <taxon>Prauserella salsuginis group</taxon>
    </lineage>
</organism>
<feature type="compositionally biased region" description="Basic and acidic residues" evidence="1">
    <location>
        <begin position="27"/>
        <end position="41"/>
    </location>
</feature>
<reference evidence="2 3" key="1">
    <citation type="submission" date="2024-09" db="EMBL/GenBank/DDBJ databases">
        <title>The Natural Products Discovery Center: Release of the First 8490 Sequenced Strains for Exploring Actinobacteria Biosynthetic Diversity.</title>
        <authorList>
            <person name="Kalkreuter E."/>
            <person name="Kautsar S.A."/>
            <person name="Yang D."/>
            <person name="Bader C.D."/>
            <person name="Teijaro C.N."/>
            <person name="Fluegel L."/>
            <person name="Davis C.M."/>
            <person name="Simpson J.R."/>
            <person name="Lauterbach L."/>
            <person name="Steele A.D."/>
            <person name="Gui C."/>
            <person name="Meng S."/>
            <person name="Li G."/>
            <person name="Viehrig K."/>
            <person name="Ye F."/>
            <person name="Su P."/>
            <person name="Kiefer A.F."/>
            <person name="Nichols A."/>
            <person name="Cepeda A.J."/>
            <person name="Yan W."/>
            <person name="Fan B."/>
            <person name="Jiang Y."/>
            <person name="Adhikari A."/>
            <person name="Zheng C.-J."/>
            <person name="Schuster L."/>
            <person name="Cowan T.M."/>
            <person name="Smanski M.J."/>
            <person name="Chevrette M.G."/>
            <person name="De Carvalho L.P.S."/>
            <person name="Shen B."/>
        </authorList>
    </citation>
    <scope>NUCLEOTIDE SEQUENCE [LARGE SCALE GENOMIC DNA]</scope>
    <source>
        <strain evidence="2 3">NPDC060353</strain>
    </source>
</reference>
<feature type="region of interest" description="Disordered" evidence="1">
    <location>
        <begin position="22"/>
        <end position="45"/>
    </location>
</feature>
<dbReference type="RefSeq" id="WP_258936355.1">
    <property type="nucleotide sequence ID" value="NZ_JANBBF010000009.1"/>
</dbReference>
<dbReference type="Proteomes" id="UP001598673">
    <property type="component" value="Unassembled WGS sequence"/>
</dbReference>
<protein>
    <submittedName>
        <fullName evidence="2">Uncharacterized protein</fullName>
    </submittedName>
</protein>
<name>A0ABW6FWT5_9PSEU</name>
<accession>A0ABW6FWT5</accession>
<evidence type="ECO:0000256" key="1">
    <source>
        <dbReference type="SAM" id="MobiDB-lite"/>
    </source>
</evidence>
<gene>
    <name evidence="2" type="ORF">ACFWGY_02035</name>
</gene>
<evidence type="ECO:0000313" key="2">
    <source>
        <dbReference type="EMBL" id="MFD6792098.1"/>
    </source>
</evidence>
<proteinExistence type="predicted"/>
<sequence>MSALHRFEQQIRDRFISPKPACGVQRRPPDRSHRNIVDVRTSRHASGPLDQYETRTFDTMRVRDQDVDLLGIACRCAELVQAQTLPSTCVNTRDQRARTAVQQRGCQLLVEGRWGVLEQNDARQETLPRPTGKAAAINRALVDGQFLQRCRARHAQSAVQP</sequence>
<evidence type="ECO:0000313" key="3">
    <source>
        <dbReference type="Proteomes" id="UP001598673"/>
    </source>
</evidence>